<evidence type="ECO:0000313" key="5">
    <source>
        <dbReference type="Proteomes" id="UP000007880"/>
    </source>
</evidence>
<dbReference type="Gene3D" id="2.130.10.130">
    <property type="entry name" value="Integrin alpha, N-terminal"/>
    <property type="match status" value="2"/>
</dbReference>
<dbReference type="InterPro" id="IPR013517">
    <property type="entry name" value="FG-GAP"/>
</dbReference>
<dbReference type="STRING" id="926550.CLDAP_05470"/>
<dbReference type="Pfam" id="PF13517">
    <property type="entry name" value="FG-GAP_3"/>
    <property type="match status" value="2"/>
</dbReference>
<proteinExistence type="predicted"/>
<feature type="domain" description="ASPIC/UnbV" evidence="3">
    <location>
        <begin position="503"/>
        <end position="567"/>
    </location>
</feature>
<dbReference type="HOGENOM" id="CLU_017657_0_0_0"/>
<dbReference type="PANTHER" id="PTHR16026">
    <property type="entry name" value="CARTILAGE ACIDIC PROTEIN 1"/>
    <property type="match status" value="1"/>
</dbReference>
<dbReference type="eggNOG" id="COG4888">
    <property type="taxonomic scope" value="Bacteria"/>
</dbReference>
<dbReference type="Pfam" id="PF07593">
    <property type="entry name" value="UnbV_ASPIC"/>
    <property type="match status" value="1"/>
</dbReference>
<dbReference type="OrthoDB" id="140611at2"/>
<keyword evidence="1" id="KW-0732">Signal</keyword>
<evidence type="ECO:0000256" key="2">
    <source>
        <dbReference type="SAM" id="Phobius"/>
    </source>
</evidence>
<reference evidence="4 5" key="1">
    <citation type="submission" date="2012-02" db="EMBL/GenBank/DDBJ databases">
        <title>Complete genome sequence of Caldilinea aerophila DSM 14535 (= NBRC 102666).</title>
        <authorList>
            <person name="Oguchi A."/>
            <person name="Hosoyama A."/>
            <person name="Sekine M."/>
            <person name="Fukai R."/>
            <person name="Kato Y."/>
            <person name="Nakamura S."/>
            <person name="Hanada S."/>
            <person name="Yamazaki S."/>
            <person name="Fujita N."/>
        </authorList>
    </citation>
    <scope>NUCLEOTIDE SEQUENCE [LARGE SCALE GENOMIC DNA]</scope>
    <source>
        <strain evidence="5">DSM 14535 / JCM 11387 / NBRC 104270 / STL-6-O1</strain>
    </source>
</reference>
<evidence type="ECO:0000256" key="1">
    <source>
        <dbReference type="ARBA" id="ARBA00022729"/>
    </source>
</evidence>
<evidence type="ECO:0000259" key="3">
    <source>
        <dbReference type="Pfam" id="PF07593"/>
    </source>
</evidence>
<dbReference type="SUPFAM" id="SSF69318">
    <property type="entry name" value="Integrin alpha N-terminal domain"/>
    <property type="match status" value="2"/>
</dbReference>
<accession>I0HZZ9</accession>
<feature type="transmembrane region" description="Helical" evidence="2">
    <location>
        <begin position="25"/>
        <end position="42"/>
    </location>
</feature>
<organism evidence="4 5">
    <name type="scientific">Caldilinea aerophila (strain DSM 14535 / JCM 11387 / NBRC 104270 / STL-6-O1)</name>
    <dbReference type="NCBI Taxonomy" id="926550"/>
    <lineage>
        <taxon>Bacteria</taxon>
        <taxon>Bacillati</taxon>
        <taxon>Chloroflexota</taxon>
        <taxon>Caldilineae</taxon>
        <taxon>Caldilineales</taxon>
        <taxon>Caldilineaceae</taxon>
        <taxon>Caldilinea</taxon>
    </lineage>
</organism>
<evidence type="ECO:0000313" key="4">
    <source>
        <dbReference type="EMBL" id="BAL98586.1"/>
    </source>
</evidence>
<gene>
    <name evidence="4" type="ordered locus">CLDAP_05470</name>
</gene>
<dbReference type="Proteomes" id="UP000007880">
    <property type="component" value="Chromosome"/>
</dbReference>
<dbReference type="InterPro" id="IPR027039">
    <property type="entry name" value="Crtac1"/>
</dbReference>
<dbReference type="PATRIC" id="fig|926550.5.peg.577"/>
<protein>
    <recommendedName>
        <fullName evidence="3">ASPIC/UnbV domain-containing protein</fullName>
    </recommendedName>
</protein>
<keyword evidence="2" id="KW-1133">Transmembrane helix</keyword>
<name>I0HZZ9_CALAS</name>
<dbReference type="EMBL" id="AP012337">
    <property type="protein sequence ID" value="BAL98586.1"/>
    <property type="molecule type" value="Genomic_DNA"/>
</dbReference>
<keyword evidence="5" id="KW-1185">Reference proteome</keyword>
<dbReference type="AlphaFoldDB" id="I0HZZ9"/>
<dbReference type="InterPro" id="IPR028994">
    <property type="entry name" value="Integrin_alpha_N"/>
</dbReference>
<dbReference type="InterPro" id="IPR011519">
    <property type="entry name" value="UnbV_ASPIC"/>
</dbReference>
<keyword evidence="2" id="KW-0812">Transmembrane</keyword>
<keyword evidence="2" id="KW-0472">Membrane</keyword>
<dbReference type="PANTHER" id="PTHR16026:SF0">
    <property type="entry name" value="CARTILAGE ACIDIC PROTEIN 1"/>
    <property type="match status" value="1"/>
</dbReference>
<sequence length="575" mass="63139">MGFAVTAFVATDTDLKNRRPVRRRGALMVFLILLSGLMPGIAPAPAISQDSLTPASHRVIPLAESERCTDRFITHTLDHVTEVEGGVVQMFEANGAGLAVGDLDGDGDLDLVFGNHDGDDAIFWNEGALRFRKEPFSSGKTRDVKIVDVNADGWPDILFTRNTGSLNYFENQGDGRFARRVLPGVSAPAYVVNWADLDGDGDLDLVTASYDAGLLTDRGNEYIVGSVQRGVFYYENLGARFRMTSLSTTAQALAILFPDLNDDGRPDILVGNDFDLPDMAWVRDGAGWRESSHLLVSMTHSTMSYDQADVDNDGVFEIFAADMKPYPGEPMAGWMPMMEAMMVGMVQARVAADPQIMENVLLVRGADGRYWNQAPDWGVDGAGWAWSSKFGDLNLDGYVDLYVVNGMIEERLFPHLPAHELVEENQAFRNERGLRFERMPGWKLDSLNSGRGMVMADLDGDGDLDIVVNNLRGPARLFENRLCRGGAPILIDLRQPGSLNPFAIGALARLATDQGEMIRDVRVGSGYLSGDAPRLHFGVPSGATPRLLEVRWPDGTYSRIEHPAVNALHFLERSP</sequence>
<dbReference type="KEGG" id="cap:CLDAP_05470"/>